<comment type="cofactor">
    <cofactor evidence="1">
        <name>Mg(2+)</name>
        <dbReference type="ChEBI" id="CHEBI:18420"/>
    </cofactor>
</comment>
<dbReference type="PANTHER" id="PTHR43873:SF1">
    <property type="entry name" value="COBYRINATE A,C-DIAMIDE SYNTHASE"/>
    <property type="match status" value="1"/>
</dbReference>
<dbReference type="RefSeq" id="WP_093750949.1">
    <property type="nucleotide sequence ID" value="NZ_FNNG01000002.1"/>
</dbReference>
<dbReference type="OrthoDB" id="9764035at2"/>
<dbReference type="EMBL" id="FNNG01000002">
    <property type="protein sequence ID" value="SDW43578.1"/>
    <property type="molecule type" value="Genomic_DNA"/>
</dbReference>
<evidence type="ECO:0000256" key="6">
    <source>
        <dbReference type="ARBA" id="ARBA00022962"/>
    </source>
</evidence>
<keyword evidence="2" id="KW-0436">Ligase</keyword>
<keyword evidence="10" id="KW-1185">Reference proteome</keyword>
<keyword evidence="5" id="KW-0460">Magnesium</keyword>
<reference evidence="9 10" key="1">
    <citation type="submission" date="2016-10" db="EMBL/GenBank/DDBJ databases">
        <authorList>
            <person name="de Groot N.N."/>
        </authorList>
    </citation>
    <scope>NUCLEOTIDE SEQUENCE [LARGE SCALE GENOMIC DNA]</scope>
    <source>
        <strain evidence="9 10">DSM 23310</strain>
    </source>
</reference>
<dbReference type="GO" id="GO:0042242">
    <property type="term" value="F:cobyrinic acid a,c-diamide synthase activity"/>
    <property type="evidence" value="ECO:0007669"/>
    <property type="project" value="InterPro"/>
</dbReference>
<accession>A0A1H2TIB2</accession>
<dbReference type="Proteomes" id="UP000198828">
    <property type="component" value="Unassembled WGS sequence"/>
</dbReference>
<dbReference type="AlphaFoldDB" id="A0A1H2TIB2"/>
<evidence type="ECO:0000256" key="2">
    <source>
        <dbReference type="ARBA" id="ARBA00022598"/>
    </source>
</evidence>
<evidence type="ECO:0000256" key="4">
    <source>
        <dbReference type="ARBA" id="ARBA00022840"/>
    </source>
</evidence>
<evidence type="ECO:0000256" key="3">
    <source>
        <dbReference type="ARBA" id="ARBA00022741"/>
    </source>
</evidence>
<keyword evidence="3" id="KW-0547">Nucleotide-binding</keyword>
<dbReference type="InterPro" id="IPR011698">
    <property type="entry name" value="GATase_3"/>
</dbReference>
<protein>
    <submittedName>
        <fullName evidence="9">Cobyrinic acid a,c-diamide synthase</fullName>
    </submittedName>
</protein>
<dbReference type="InterPro" id="IPR027417">
    <property type="entry name" value="P-loop_NTPase"/>
</dbReference>
<dbReference type="PANTHER" id="PTHR43873">
    <property type="entry name" value="COBYRINATE A,C-DIAMIDE SYNTHASE"/>
    <property type="match status" value="1"/>
</dbReference>
<keyword evidence="6" id="KW-0315">Glutamine amidotransferase</keyword>
<evidence type="ECO:0000313" key="10">
    <source>
        <dbReference type="Proteomes" id="UP000198828"/>
    </source>
</evidence>
<dbReference type="PROSITE" id="PS51274">
    <property type="entry name" value="GATASE_COBBQ"/>
    <property type="match status" value="1"/>
</dbReference>
<dbReference type="NCBIfam" id="NF002204">
    <property type="entry name" value="PRK01077.1"/>
    <property type="match status" value="1"/>
</dbReference>
<feature type="domain" description="CobB/CobQ-like glutamine amidotransferase" evidence="8">
    <location>
        <begin position="237"/>
        <end position="419"/>
    </location>
</feature>
<dbReference type="NCBIfam" id="TIGR00379">
    <property type="entry name" value="cobB"/>
    <property type="match status" value="1"/>
</dbReference>
<dbReference type="CDD" id="cd03130">
    <property type="entry name" value="GATase1_CobB"/>
    <property type="match status" value="1"/>
</dbReference>
<proteinExistence type="predicted"/>
<evidence type="ECO:0000259" key="8">
    <source>
        <dbReference type="Pfam" id="PF07685"/>
    </source>
</evidence>
<dbReference type="InterPro" id="IPR004484">
    <property type="entry name" value="CbiA/CobB_synth"/>
</dbReference>
<keyword evidence="4" id="KW-0067">ATP-binding</keyword>
<feature type="domain" description="CobQ/CobB/MinD/ParA nucleotide binding" evidence="7">
    <location>
        <begin position="4"/>
        <end position="179"/>
    </location>
</feature>
<dbReference type="Gene3D" id="3.40.50.880">
    <property type="match status" value="1"/>
</dbReference>
<dbReference type="SUPFAM" id="SSF52540">
    <property type="entry name" value="P-loop containing nucleoside triphosphate hydrolases"/>
    <property type="match status" value="1"/>
</dbReference>
<dbReference type="InterPro" id="IPR002586">
    <property type="entry name" value="CobQ/CobB/MinD/ParA_Nub-bd_dom"/>
</dbReference>
<dbReference type="Gene3D" id="3.40.50.300">
    <property type="entry name" value="P-loop containing nucleotide triphosphate hydrolases"/>
    <property type="match status" value="2"/>
</dbReference>
<sequence>MKTIMITAPQSNEGKTLITLGLIRAFKNRGLDVSAFKAGPDFVDTSYLALASRKRAGNLDMHMMGEEGIEKAISMNKGEYGVVEGAMGYFDGIYNTFENSSYHISNMLNINAILVYTPKGEMFSVVPKIKGMVDFPKSKIKGIIFNKVNKSTYVLLKEIVEEHIGIKVLGYIESHEELNLGEGYRGLVQSMENKDAEGIIERTAEILVKTVDLDGIIKLMKDLKVSDYQYPKKRDIKVAIAYDEAFLFYYSENLKLLENICDVEYFSPIKDKEVPKFDLLYIGGGYPELYKEELSQNKTMINSIRKMAEEGGHIYAESGGFMYLVEDIEGYPMVGILKGKAHMTDRLQRFGYSNIRLREDTILGKKGERLKANEFHRSAIEIEDRPLFDIKKAKSERSWQCGYGYKNVLAAYSHINFLGNMKALNYLLDRIEKER</sequence>
<name>A0A1H2TIB2_9FIRM</name>
<evidence type="ECO:0000313" key="9">
    <source>
        <dbReference type="EMBL" id="SDW43578.1"/>
    </source>
</evidence>
<dbReference type="Pfam" id="PF07685">
    <property type="entry name" value="GATase_3"/>
    <property type="match status" value="1"/>
</dbReference>
<dbReference type="GO" id="GO:0005524">
    <property type="term" value="F:ATP binding"/>
    <property type="evidence" value="ECO:0007669"/>
    <property type="project" value="UniProtKB-KW"/>
</dbReference>
<evidence type="ECO:0000256" key="5">
    <source>
        <dbReference type="ARBA" id="ARBA00022842"/>
    </source>
</evidence>
<organism evidence="9 10">
    <name type="scientific">Tepidimicrobium xylanilyticum</name>
    <dbReference type="NCBI Taxonomy" id="1123352"/>
    <lineage>
        <taxon>Bacteria</taxon>
        <taxon>Bacillati</taxon>
        <taxon>Bacillota</taxon>
        <taxon>Tissierellia</taxon>
        <taxon>Tissierellales</taxon>
        <taxon>Tepidimicrobiaceae</taxon>
        <taxon>Tepidimicrobium</taxon>
    </lineage>
</organism>
<dbReference type="SUPFAM" id="SSF52317">
    <property type="entry name" value="Class I glutamine amidotransferase-like"/>
    <property type="match status" value="1"/>
</dbReference>
<gene>
    <name evidence="9" type="ORF">SAMN05660923_00719</name>
</gene>
<evidence type="ECO:0000256" key="1">
    <source>
        <dbReference type="ARBA" id="ARBA00001946"/>
    </source>
</evidence>
<dbReference type="Pfam" id="PF01656">
    <property type="entry name" value="CbiA"/>
    <property type="match status" value="1"/>
</dbReference>
<evidence type="ECO:0000259" key="7">
    <source>
        <dbReference type="Pfam" id="PF01656"/>
    </source>
</evidence>
<dbReference type="InterPro" id="IPR029062">
    <property type="entry name" value="Class_I_gatase-like"/>
</dbReference>